<evidence type="ECO:0000313" key="2">
    <source>
        <dbReference type="EMBL" id="GLQ90772.1"/>
    </source>
</evidence>
<comment type="caution">
    <text evidence="2">The sequence shown here is derived from an EMBL/GenBank/DDBJ whole genome shotgun (WGS) entry which is preliminary data.</text>
</comment>
<evidence type="ECO:0000256" key="1">
    <source>
        <dbReference type="SAM" id="Phobius"/>
    </source>
</evidence>
<feature type="transmembrane region" description="Helical" evidence="1">
    <location>
        <begin position="63"/>
        <end position="80"/>
    </location>
</feature>
<accession>A0ABQ5XGT3</accession>
<keyword evidence="1" id="KW-0812">Transmembrane</keyword>
<name>A0ABQ5XGT3_9GAMM</name>
<protein>
    <submittedName>
        <fullName evidence="2">Uncharacterized protein</fullName>
    </submittedName>
</protein>
<keyword evidence="3" id="KW-1185">Reference proteome</keyword>
<gene>
    <name evidence="2" type="ORF">GCM10007898_43480</name>
</gene>
<keyword evidence="1" id="KW-1133">Transmembrane helix</keyword>
<sequence length="83" mass="9336">MTLDSFFSGLITSLIGIALMYTYVYYLKRKLGISINLLASVMYNANTQGMSASVRTIESFMRVPKYFGVLLLVLGPIIMFNPR</sequence>
<proteinExistence type="predicted"/>
<dbReference type="Proteomes" id="UP001156627">
    <property type="component" value="Unassembled WGS sequence"/>
</dbReference>
<dbReference type="EMBL" id="BSOA01000050">
    <property type="protein sequence ID" value="GLQ90772.1"/>
    <property type="molecule type" value="Genomic_DNA"/>
</dbReference>
<keyword evidence="1" id="KW-0472">Membrane</keyword>
<dbReference type="RefSeq" id="WP_284334188.1">
    <property type="nucleotide sequence ID" value="NZ_BSOA01000050.1"/>
</dbReference>
<organism evidence="2 3">
    <name type="scientific">Dyella flagellata</name>
    <dbReference type="NCBI Taxonomy" id="1867833"/>
    <lineage>
        <taxon>Bacteria</taxon>
        <taxon>Pseudomonadati</taxon>
        <taxon>Pseudomonadota</taxon>
        <taxon>Gammaproteobacteria</taxon>
        <taxon>Lysobacterales</taxon>
        <taxon>Rhodanobacteraceae</taxon>
        <taxon>Dyella</taxon>
    </lineage>
</organism>
<feature type="transmembrane region" description="Helical" evidence="1">
    <location>
        <begin position="6"/>
        <end position="26"/>
    </location>
</feature>
<evidence type="ECO:0000313" key="3">
    <source>
        <dbReference type="Proteomes" id="UP001156627"/>
    </source>
</evidence>
<reference evidence="3" key="1">
    <citation type="journal article" date="2019" name="Int. J. Syst. Evol. Microbiol.">
        <title>The Global Catalogue of Microorganisms (GCM) 10K type strain sequencing project: providing services to taxonomists for standard genome sequencing and annotation.</title>
        <authorList>
            <consortium name="The Broad Institute Genomics Platform"/>
            <consortium name="The Broad Institute Genome Sequencing Center for Infectious Disease"/>
            <person name="Wu L."/>
            <person name="Ma J."/>
        </authorList>
    </citation>
    <scope>NUCLEOTIDE SEQUENCE [LARGE SCALE GENOMIC DNA]</scope>
    <source>
        <strain evidence="3">NBRC 111981</strain>
    </source>
</reference>